<proteinExistence type="predicted"/>
<evidence type="ECO:0000256" key="2">
    <source>
        <dbReference type="SAM" id="MobiDB-lite"/>
    </source>
</evidence>
<dbReference type="AlphaFoldDB" id="A0AAV9JXL6"/>
<feature type="compositionally biased region" description="Low complexity" evidence="2">
    <location>
        <begin position="32"/>
        <end position="46"/>
    </location>
</feature>
<organism evidence="5 6">
    <name type="scientific">Oleoguttula mirabilis</name>
    <dbReference type="NCBI Taxonomy" id="1507867"/>
    <lineage>
        <taxon>Eukaryota</taxon>
        <taxon>Fungi</taxon>
        <taxon>Dikarya</taxon>
        <taxon>Ascomycota</taxon>
        <taxon>Pezizomycotina</taxon>
        <taxon>Dothideomycetes</taxon>
        <taxon>Dothideomycetidae</taxon>
        <taxon>Mycosphaerellales</taxon>
        <taxon>Teratosphaeriaceae</taxon>
        <taxon>Oleoguttula</taxon>
    </lineage>
</organism>
<accession>A0AAV9JXL6</accession>
<dbReference type="Gene3D" id="2.30.180.10">
    <property type="entry name" value="FAS1 domain"/>
    <property type="match status" value="1"/>
</dbReference>
<evidence type="ECO:0000256" key="3">
    <source>
        <dbReference type="SAM" id="SignalP"/>
    </source>
</evidence>
<dbReference type="Proteomes" id="UP001324427">
    <property type="component" value="Unassembled WGS sequence"/>
</dbReference>
<feature type="compositionally biased region" description="Polar residues" evidence="2">
    <location>
        <begin position="59"/>
        <end position="68"/>
    </location>
</feature>
<evidence type="ECO:0000313" key="5">
    <source>
        <dbReference type="EMBL" id="KAK4550302.1"/>
    </source>
</evidence>
<evidence type="ECO:0000256" key="1">
    <source>
        <dbReference type="ARBA" id="ARBA00022729"/>
    </source>
</evidence>
<keyword evidence="6" id="KW-1185">Reference proteome</keyword>
<dbReference type="PANTHER" id="PTHR28156">
    <property type="entry name" value="FAS1 DOMAIN-CONTAINING PROTEIN YDR262W"/>
    <property type="match status" value="1"/>
</dbReference>
<name>A0AAV9JXL6_9PEZI</name>
<dbReference type="PANTHER" id="PTHR28156:SF1">
    <property type="entry name" value="FAS1 DOMAIN-CONTAINING PROTEIN YDR262W"/>
    <property type="match status" value="1"/>
</dbReference>
<keyword evidence="1 3" id="KW-0732">Signal</keyword>
<feature type="signal peptide" evidence="3">
    <location>
        <begin position="1"/>
        <end position="22"/>
    </location>
</feature>
<evidence type="ECO:0000259" key="4">
    <source>
        <dbReference type="PROSITE" id="PS50213"/>
    </source>
</evidence>
<gene>
    <name evidence="5" type="ORF">LTR36_003269</name>
</gene>
<protein>
    <recommendedName>
        <fullName evidence="4">FAS1 domain-containing protein</fullName>
    </recommendedName>
</protein>
<dbReference type="PROSITE" id="PS50213">
    <property type="entry name" value="FAS1"/>
    <property type="match status" value="1"/>
</dbReference>
<dbReference type="InterPro" id="IPR036378">
    <property type="entry name" value="FAS1_dom_sf"/>
</dbReference>
<dbReference type="SUPFAM" id="SSF82153">
    <property type="entry name" value="FAS1 domain"/>
    <property type="match status" value="1"/>
</dbReference>
<dbReference type="InterPro" id="IPR000782">
    <property type="entry name" value="FAS1_domain"/>
</dbReference>
<dbReference type="InterPro" id="IPR040200">
    <property type="entry name" value="Mug57-like"/>
</dbReference>
<reference evidence="5 6" key="1">
    <citation type="submission" date="2021-11" db="EMBL/GenBank/DDBJ databases">
        <title>Black yeast isolated from Biological Soil Crust.</title>
        <authorList>
            <person name="Kurbessoian T."/>
        </authorList>
    </citation>
    <scope>NUCLEOTIDE SEQUENCE [LARGE SCALE GENOMIC DNA]</scope>
    <source>
        <strain evidence="5 6">CCFEE 5522</strain>
    </source>
</reference>
<feature type="domain" description="FAS1" evidence="4">
    <location>
        <begin position="76"/>
        <end position="223"/>
    </location>
</feature>
<sequence length="227" mass="24393">MKPSTLATLLVTSGLLIASSHAQLIPFFTKPSSQAASHHQQQQQQQPMDANAPGIQLPAPSSSGNTPSSAPPPNSDVILSDVIGNQRQINIFAGFTRDISSVSTRLDTTSLNTTVLAPVNSAISDLPRKPWEDPRDYSELGASAYEGQAGEDRASRNLRRFTEAHVIPASPWKEGEKVRSMGGAEVWWENRGGKAVVQPGNVEVDRVVSRVANGEVWVLKGVLNYAS</sequence>
<dbReference type="EMBL" id="JAVFHQ010000002">
    <property type="protein sequence ID" value="KAK4550302.1"/>
    <property type="molecule type" value="Genomic_DNA"/>
</dbReference>
<comment type="caution">
    <text evidence="5">The sequence shown here is derived from an EMBL/GenBank/DDBJ whole genome shotgun (WGS) entry which is preliminary data.</text>
</comment>
<feature type="region of interest" description="Disordered" evidence="2">
    <location>
        <begin position="31"/>
        <end position="77"/>
    </location>
</feature>
<evidence type="ECO:0000313" key="6">
    <source>
        <dbReference type="Proteomes" id="UP001324427"/>
    </source>
</evidence>
<feature type="chain" id="PRO_5043361991" description="FAS1 domain-containing protein" evidence="3">
    <location>
        <begin position="23"/>
        <end position="227"/>
    </location>
</feature>